<sequence length="121" mass="13241">MEQDGRLLLVQRGIEPFKGAWHMPAGYVEVDELPALAAERETREESGLVVKAERLFGAYFYDDDPRGNGVVILYKVQILDGQLASSSETLATRFFSPQELSGLPLAGVSAAASIQDWLNGK</sequence>
<comment type="caution">
    <text evidence="3">The sequence shown here is derived from an EMBL/GenBank/DDBJ whole genome shotgun (WGS) entry which is preliminary data.</text>
</comment>
<protein>
    <recommendedName>
        <fullName evidence="2">Nudix hydrolase domain-containing protein</fullName>
    </recommendedName>
</protein>
<keyword evidence="1" id="KW-0378">Hydrolase</keyword>
<dbReference type="AlphaFoldDB" id="A0A645EP35"/>
<dbReference type="SUPFAM" id="SSF55811">
    <property type="entry name" value="Nudix"/>
    <property type="match status" value="1"/>
</dbReference>
<dbReference type="InterPro" id="IPR015797">
    <property type="entry name" value="NUDIX_hydrolase-like_dom_sf"/>
</dbReference>
<dbReference type="EMBL" id="VSSQ01048979">
    <property type="protein sequence ID" value="MPN03032.1"/>
    <property type="molecule type" value="Genomic_DNA"/>
</dbReference>
<evidence type="ECO:0000313" key="3">
    <source>
        <dbReference type="EMBL" id="MPN03032.1"/>
    </source>
</evidence>
<dbReference type="Pfam" id="PF00293">
    <property type="entry name" value="NUDIX"/>
    <property type="match status" value="1"/>
</dbReference>
<reference evidence="3" key="1">
    <citation type="submission" date="2019-08" db="EMBL/GenBank/DDBJ databases">
        <authorList>
            <person name="Kucharzyk K."/>
            <person name="Murdoch R.W."/>
            <person name="Higgins S."/>
            <person name="Loffler F."/>
        </authorList>
    </citation>
    <scope>NUCLEOTIDE SEQUENCE</scope>
</reference>
<dbReference type="PROSITE" id="PS00893">
    <property type="entry name" value="NUDIX_BOX"/>
    <property type="match status" value="1"/>
</dbReference>
<evidence type="ECO:0000256" key="1">
    <source>
        <dbReference type="ARBA" id="ARBA00022801"/>
    </source>
</evidence>
<dbReference type="InterPro" id="IPR000086">
    <property type="entry name" value="NUDIX_hydrolase_dom"/>
</dbReference>
<dbReference type="Gene3D" id="3.90.79.10">
    <property type="entry name" value="Nucleoside Triphosphate Pyrophosphohydrolase"/>
    <property type="match status" value="1"/>
</dbReference>
<proteinExistence type="predicted"/>
<accession>A0A645EP35</accession>
<gene>
    <name evidence="3" type="ORF">SDC9_150255</name>
</gene>
<organism evidence="3">
    <name type="scientific">bioreactor metagenome</name>
    <dbReference type="NCBI Taxonomy" id="1076179"/>
    <lineage>
        <taxon>unclassified sequences</taxon>
        <taxon>metagenomes</taxon>
        <taxon>ecological metagenomes</taxon>
    </lineage>
</organism>
<evidence type="ECO:0000259" key="2">
    <source>
        <dbReference type="PROSITE" id="PS51462"/>
    </source>
</evidence>
<name>A0A645EP35_9ZZZZ</name>
<dbReference type="InterPro" id="IPR020084">
    <property type="entry name" value="NUDIX_hydrolase_CS"/>
</dbReference>
<dbReference type="PANTHER" id="PTHR43736">
    <property type="entry name" value="ADP-RIBOSE PYROPHOSPHATASE"/>
    <property type="match status" value="1"/>
</dbReference>
<dbReference type="PROSITE" id="PS51462">
    <property type="entry name" value="NUDIX"/>
    <property type="match status" value="1"/>
</dbReference>
<dbReference type="GO" id="GO:0016787">
    <property type="term" value="F:hydrolase activity"/>
    <property type="evidence" value="ECO:0007669"/>
    <property type="project" value="UniProtKB-KW"/>
</dbReference>
<dbReference type="PANTHER" id="PTHR43736:SF1">
    <property type="entry name" value="DIHYDRONEOPTERIN TRIPHOSPHATE DIPHOSPHATASE"/>
    <property type="match status" value="1"/>
</dbReference>
<feature type="domain" description="Nudix hydrolase" evidence="2">
    <location>
        <begin position="1"/>
        <end position="118"/>
    </location>
</feature>